<dbReference type="NCBIfam" id="TIGR04057">
    <property type="entry name" value="SusC_RagA_signa"/>
    <property type="match status" value="1"/>
</dbReference>
<dbReference type="InterPro" id="IPR023997">
    <property type="entry name" value="TonB-dep_OMP_SusC/RagA_CS"/>
</dbReference>
<evidence type="ECO:0000256" key="6">
    <source>
        <dbReference type="ARBA" id="ARBA00023237"/>
    </source>
</evidence>
<dbReference type="NCBIfam" id="TIGR04056">
    <property type="entry name" value="OMP_RagA_SusC"/>
    <property type="match status" value="1"/>
</dbReference>
<dbReference type="RefSeq" id="WP_188954270.1">
    <property type="nucleotide sequence ID" value="NZ_BMIB01000003.1"/>
</dbReference>
<evidence type="ECO:0000256" key="2">
    <source>
        <dbReference type="ARBA" id="ARBA00022448"/>
    </source>
</evidence>
<dbReference type="PROSITE" id="PS52016">
    <property type="entry name" value="TONB_DEPENDENT_REC_3"/>
    <property type="match status" value="1"/>
</dbReference>
<comment type="similarity">
    <text evidence="7">Belongs to the TonB-dependent receptor family.</text>
</comment>
<evidence type="ECO:0000313" key="10">
    <source>
        <dbReference type="EMBL" id="GGH72642.1"/>
    </source>
</evidence>
<reference evidence="10" key="2">
    <citation type="submission" date="2020-09" db="EMBL/GenBank/DDBJ databases">
        <authorList>
            <person name="Sun Q."/>
            <person name="Zhou Y."/>
        </authorList>
    </citation>
    <scope>NUCLEOTIDE SEQUENCE</scope>
    <source>
        <strain evidence="10">CGMCC 1.15290</strain>
    </source>
</reference>
<feature type="chain" id="PRO_5038046062" evidence="8">
    <location>
        <begin position="22"/>
        <end position="1043"/>
    </location>
</feature>
<dbReference type="AlphaFoldDB" id="A0A917J1P4"/>
<comment type="caution">
    <text evidence="10">The sequence shown here is derived from an EMBL/GenBank/DDBJ whole genome shotgun (WGS) entry which is preliminary data.</text>
</comment>
<keyword evidence="6 7" id="KW-0998">Cell outer membrane</keyword>
<comment type="subcellular location">
    <subcellularLocation>
        <location evidence="1 7">Cell outer membrane</location>
        <topology evidence="1 7">Multi-pass membrane protein</topology>
    </subcellularLocation>
</comment>
<evidence type="ECO:0000256" key="7">
    <source>
        <dbReference type="PROSITE-ProRule" id="PRU01360"/>
    </source>
</evidence>
<name>A0A917J1P4_9BACT</name>
<dbReference type="SUPFAM" id="SSF56935">
    <property type="entry name" value="Porins"/>
    <property type="match status" value="1"/>
</dbReference>
<dbReference type="Pfam" id="PF07715">
    <property type="entry name" value="Plug"/>
    <property type="match status" value="1"/>
</dbReference>
<dbReference type="Gene3D" id="2.40.170.20">
    <property type="entry name" value="TonB-dependent receptor, beta-barrel domain"/>
    <property type="match status" value="1"/>
</dbReference>
<evidence type="ECO:0000259" key="9">
    <source>
        <dbReference type="Pfam" id="PF07715"/>
    </source>
</evidence>
<gene>
    <name evidence="10" type="ORF">GCM10011379_33310</name>
</gene>
<dbReference type="SUPFAM" id="SSF49464">
    <property type="entry name" value="Carboxypeptidase regulatory domain-like"/>
    <property type="match status" value="1"/>
</dbReference>
<dbReference type="Gene3D" id="2.170.130.10">
    <property type="entry name" value="TonB-dependent receptor, plug domain"/>
    <property type="match status" value="1"/>
</dbReference>
<dbReference type="InterPro" id="IPR023996">
    <property type="entry name" value="TonB-dep_OMP_SusC/RagA"/>
</dbReference>
<dbReference type="InterPro" id="IPR008969">
    <property type="entry name" value="CarboxyPept-like_regulatory"/>
</dbReference>
<sequence length="1043" mass="113207">MNKKDLLTLLLAVLFSTLAAAQNVTGKVTDSTGKAVASATVTVKGSGKKVTTNEDGRFTIAAKGSDVLTVSFVGFATQEVALNGRTTVNVQLLGDVADNLENVIVVALGMKRQAKKLGYSAETVKVDEMKQNRTTNVMGALEGKVAGLDISPPTAGTGASTKIRLRGQSAFAGATNSPLIVINGLPMDQGARGADGNNSIDLGDNMQQINPDDIESMTVLKGATAAALYGSRAANGAIIITTKNGSKAKGLGVEYNLNYSADQVLDFTDFQYEYGQGQAGKKPTTQGEAISTGQFGWGAKYDGLPTPQFDGVLRPYVPHPNRIKEFYRTGRSVINTLALSGGNGQSSFRASYSNQNVQGISPNNDYKKRIFNLGVNHKLSDKLQLQVNINYTNEVNNNPPQVGAQGDGAPNFLYRMSSSIGLDVLKEKAVTPTGTETQTSGFQTTLINPYFLMPRQFIINKRDRILGTATLRYDITKWLYAQGRVNMDYGVNLLERNRPTGTGSSTPLNSAGTGFNGNYSIAQGTARQMNSDFLVGANHAFKNFTVDLSAGGNIYTVLNRNSVLSVVDFIVRDLYSFENGLTKSDPDNLTRHDYYREQVNSLYAFAELGYKNMLFLNITGRNDWFTVLNPQNNSYFYPSFSGSFVFSELTKNQPWLNYGKLRASYARVGSANGIGAYTGLLTYGILPNTFNGLSLGNIPGLNSPNPLLKPFSVHEKEIGLELKMFNNRVNLDVAAYDKQTRDQIITVAISNSSGYEGTPLNLGSLQNRGLEFMLELVPVRNKNFTWSSQFNTAINSTKVLALTPGQQRQVVSTFGGNEFIGSLVYEVGKPLNQLAAKTYLRNEKGQIVLNSEGGLQASTGADVLFGSALPKATGGWNNTFRYKNLSLLIHIDYKAGGKILSSTALNGLRQGHTKASLVGRNGGVVFNGVLADGTTNSKAVDPQTFYTQYRNQQIADPFLFKGDFVKLRNITLSYDLTRVVGDRLKFIKGLMLSATCRNVLIIKKYLPDLDPEAFASSGDNRVGYEQTTLPTTRNYGINLNVKF</sequence>
<reference evidence="10" key="1">
    <citation type="journal article" date="2014" name="Int. J. Syst. Evol. Microbiol.">
        <title>Complete genome sequence of Corynebacterium casei LMG S-19264T (=DSM 44701T), isolated from a smear-ripened cheese.</title>
        <authorList>
            <consortium name="US DOE Joint Genome Institute (JGI-PGF)"/>
            <person name="Walter F."/>
            <person name="Albersmeier A."/>
            <person name="Kalinowski J."/>
            <person name="Ruckert C."/>
        </authorList>
    </citation>
    <scope>NUCLEOTIDE SEQUENCE</scope>
    <source>
        <strain evidence="10">CGMCC 1.15290</strain>
    </source>
</reference>
<evidence type="ECO:0000256" key="3">
    <source>
        <dbReference type="ARBA" id="ARBA00022452"/>
    </source>
</evidence>
<dbReference type="Pfam" id="PF13715">
    <property type="entry name" value="CarbopepD_reg_2"/>
    <property type="match status" value="1"/>
</dbReference>
<keyword evidence="5 7" id="KW-0472">Membrane</keyword>
<dbReference type="InterPro" id="IPR039426">
    <property type="entry name" value="TonB-dep_rcpt-like"/>
</dbReference>
<keyword evidence="4 7" id="KW-0812">Transmembrane</keyword>
<feature type="domain" description="TonB-dependent receptor plug" evidence="9">
    <location>
        <begin position="116"/>
        <end position="237"/>
    </location>
</feature>
<dbReference type="Proteomes" id="UP000627292">
    <property type="component" value="Unassembled WGS sequence"/>
</dbReference>
<accession>A0A917J1P4</accession>
<dbReference type="InterPro" id="IPR036942">
    <property type="entry name" value="Beta-barrel_TonB_sf"/>
</dbReference>
<keyword evidence="3 7" id="KW-1134">Transmembrane beta strand</keyword>
<evidence type="ECO:0000256" key="5">
    <source>
        <dbReference type="ARBA" id="ARBA00023136"/>
    </source>
</evidence>
<dbReference type="InterPro" id="IPR037066">
    <property type="entry name" value="Plug_dom_sf"/>
</dbReference>
<organism evidence="10 11">
    <name type="scientific">Filimonas zeae</name>
    <dbReference type="NCBI Taxonomy" id="1737353"/>
    <lineage>
        <taxon>Bacteria</taxon>
        <taxon>Pseudomonadati</taxon>
        <taxon>Bacteroidota</taxon>
        <taxon>Chitinophagia</taxon>
        <taxon>Chitinophagales</taxon>
        <taxon>Chitinophagaceae</taxon>
        <taxon>Filimonas</taxon>
    </lineage>
</organism>
<evidence type="ECO:0000256" key="4">
    <source>
        <dbReference type="ARBA" id="ARBA00022692"/>
    </source>
</evidence>
<dbReference type="EMBL" id="BMIB01000003">
    <property type="protein sequence ID" value="GGH72642.1"/>
    <property type="molecule type" value="Genomic_DNA"/>
</dbReference>
<keyword evidence="11" id="KW-1185">Reference proteome</keyword>
<evidence type="ECO:0000313" key="11">
    <source>
        <dbReference type="Proteomes" id="UP000627292"/>
    </source>
</evidence>
<dbReference type="Gene3D" id="2.60.40.1120">
    <property type="entry name" value="Carboxypeptidase-like, regulatory domain"/>
    <property type="match status" value="1"/>
</dbReference>
<protein>
    <submittedName>
        <fullName evidence="10">SusC/RagA family TonB-linked outer membrane protein</fullName>
    </submittedName>
</protein>
<dbReference type="GO" id="GO:0009279">
    <property type="term" value="C:cell outer membrane"/>
    <property type="evidence" value="ECO:0007669"/>
    <property type="project" value="UniProtKB-SubCell"/>
</dbReference>
<keyword evidence="2 7" id="KW-0813">Transport</keyword>
<dbReference type="InterPro" id="IPR012910">
    <property type="entry name" value="Plug_dom"/>
</dbReference>
<evidence type="ECO:0000256" key="1">
    <source>
        <dbReference type="ARBA" id="ARBA00004571"/>
    </source>
</evidence>
<keyword evidence="8" id="KW-0732">Signal</keyword>
<feature type="signal peptide" evidence="8">
    <location>
        <begin position="1"/>
        <end position="21"/>
    </location>
</feature>
<evidence type="ECO:0000256" key="8">
    <source>
        <dbReference type="SAM" id="SignalP"/>
    </source>
</evidence>
<proteinExistence type="inferred from homology"/>